<dbReference type="Gene3D" id="1.25.40.10">
    <property type="entry name" value="Tetratricopeptide repeat domain"/>
    <property type="match status" value="1"/>
</dbReference>
<evidence type="ECO:0000256" key="1">
    <source>
        <dbReference type="ARBA" id="ARBA00022748"/>
    </source>
</evidence>
<keyword evidence="2" id="KW-0472">Membrane</keyword>
<evidence type="ECO:0000256" key="2">
    <source>
        <dbReference type="SAM" id="Phobius"/>
    </source>
</evidence>
<keyword evidence="2" id="KW-1133">Transmembrane helix</keyword>
<dbReference type="NCBIfam" id="TIGR03142">
    <property type="entry name" value="cytochro_ccmI"/>
    <property type="match status" value="1"/>
</dbReference>
<evidence type="ECO:0000313" key="4">
    <source>
        <dbReference type="Proteomes" id="UP001516351"/>
    </source>
</evidence>
<dbReference type="RefSeq" id="WP_267310829.1">
    <property type="nucleotide sequence ID" value="NZ_JABXXT010000001.1"/>
</dbReference>
<reference evidence="3 4" key="1">
    <citation type="submission" date="2020-06" db="EMBL/GenBank/DDBJ databases">
        <title>Synonyms of Asaia species.</title>
        <authorList>
            <person name="Sombolestani A."/>
        </authorList>
    </citation>
    <scope>NUCLEOTIDE SEQUENCE [LARGE SCALE GENOMIC DNA]</scope>
    <source>
        <strain evidence="3 4">LMG 27047</strain>
    </source>
</reference>
<evidence type="ECO:0000313" key="3">
    <source>
        <dbReference type="EMBL" id="NVN45450.1"/>
    </source>
</evidence>
<proteinExistence type="predicted"/>
<name>A0ABX2P228_9PROT</name>
<dbReference type="Proteomes" id="UP001516351">
    <property type="component" value="Unassembled WGS sequence"/>
</dbReference>
<feature type="transmembrane region" description="Helical" evidence="2">
    <location>
        <begin position="6"/>
        <end position="23"/>
    </location>
</feature>
<sequence>MNWPGFLIPTLVILLPLLSLLLPRRRDVASPVSARASALALYRHQLRDLDRDHENGLMDAGEVSRAELEIQRRILAADRLQETTLRVQSHQRLRFAVLLVALPCFGFALYLANGHPSLPAQPHKSTRINVPPAMQALFEKLDRQVASMTPDDPEYVRQSVLLGQVDEALNRPDDALHAYRQALSARFIPELAVQIAELQTQQDGHISAESLALYRKALDAAPPDAPWRLAVEARIAAGEHDQDP</sequence>
<keyword evidence="4" id="KW-1185">Reference proteome</keyword>
<comment type="caution">
    <text evidence="3">The sequence shown here is derived from an EMBL/GenBank/DDBJ whole genome shotgun (WGS) entry which is preliminary data.</text>
</comment>
<protein>
    <submittedName>
        <fullName evidence="3">C-type cytochrome biogenesis protein CcmI</fullName>
    </submittedName>
</protein>
<gene>
    <name evidence="3" type="primary">ccmI</name>
    <name evidence="3" type="ORF">HW542_01350</name>
</gene>
<dbReference type="EMBL" id="JABXXV010000001">
    <property type="protein sequence ID" value="NVN45450.1"/>
    <property type="molecule type" value="Genomic_DNA"/>
</dbReference>
<feature type="transmembrane region" description="Helical" evidence="2">
    <location>
        <begin position="95"/>
        <end position="112"/>
    </location>
</feature>
<keyword evidence="2" id="KW-0812">Transmembrane</keyword>
<dbReference type="InterPro" id="IPR011990">
    <property type="entry name" value="TPR-like_helical_dom_sf"/>
</dbReference>
<organism evidence="3 4">
    <name type="scientific">Asaia spathodeae</name>
    <dbReference type="NCBI Taxonomy" id="657016"/>
    <lineage>
        <taxon>Bacteria</taxon>
        <taxon>Pseudomonadati</taxon>
        <taxon>Pseudomonadota</taxon>
        <taxon>Alphaproteobacteria</taxon>
        <taxon>Acetobacterales</taxon>
        <taxon>Acetobacteraceae</taxon>
        <taxon>Asaia</taxon>
    </lineage>
</organism>
<keyword evidence="1" id="KW-0201">Cytochrome c-type biogenesis</keyword>
<accession>A0ABX2P228</accession>
<dbReference type="InterPro" id="IPR017560">
    <property type="entry name" value="Cyt_c_biogenesis_CcmI"/>
</dbReference>